<feature type="transmembrane region" description="Helical" evidence="1">
    <location>
        <begin position="302"/>
        <end position="319"/>
    </location>
</feature>
<dbReference type="Gene3D" id="1.20.1070.10">
    <property type="entry name" value="Rhodopsin 7-helix transmembrane proteins"/>
    <property type="match status" value="1"/>
</dbReference>
<feature type="transmembrane region" description="Helical" evidence="1">
    <location>
        <begin position="709"/>
        <end position="729"/>
    </location>
</feature>
<proteinExistence type="predicted"/>
<dbReference type="EMBL" id="JAUCMV010000001">
    <property type="protein sequence ID" value="KAK0427899.1"/>
    <property type="molecule type" value="Genomic_DNA"/>
</dbReference>
<dbReference type="AlphaFoldDB" id="A0AA39IRL2"/>
<feature type="transmembrane region" description="Helical" evidence="1">
    <location>
        <begin position="251"/>
        <end position="281"/>
    </location>
</feature>
<dbReference type="Proteomes" id="UP001175271">
    <property type="component" value="Unassembled WGS sequence"/>
</dbReference>
<evidence type="ECO:0000313" key="3">
    <source>
        <dbReference type="EMBL" id="KAK0427899.1"/>
    </source>
</evidence>
<reference evidence="3" key="1">
    <citation type="submission" date="2023-06" db="EMBL/GenBank/DDBJ databases">
        <title>Genomic analysis of the entomopathogenic nematode Steinernema hermaphroditum.</title>
        <authorList>
            <person name="Schwarz E.M."/>
            <person name="Heppert J.K."/>
            <person name="Baniya A."/>
            <person name="Schwartz H.T."/>
            <person name="Tan C.-H."/>
            <person name="Antoshechkin I."/>
            <person name="Sternberg P.W."/>
            <person name="Goodrich-Blair H."/>
            <person name="Dillman A.R."/>
        </authorList>
    </citation>
    <scope>NUCLEOTIDE SEQUENCE</scope>
    <source>
        <strain evidence="3">PS9179</strain>
        <tissue evidence="3">Whole animal</tissue>
    </source>
</reference>
<keyword evidence="1" id="KW-0472">Membrane</keyword>
<gene>
    <name evidence="3" type="ORF">QR680_010483</name>
</gene>
<feature type="chain" id="PRO_5041227782" description="G-protein coupled receptors family 1 profile domain-containing protein" evidence="2">
    <location>
        <begin position="22"/>
        <end position="766"/>
    </location>
</feature>
<protein>
    <recommendedName>
        <fullName evidence="5">G-protein coupled receptors family 1 profile domain-containing protein</fullName>
    </recommendedName>
</protein>
<evidence type="ECO:0008006" key="5">
    <source>
        <dbReference type="Google" id="ProtNLM"/>
    </source>
</evidence>
<organism evidence="3 4">
    <name type="scientific">Steinernema hermaphroditum</name>
    <dbReference type="NCBI Taxonomy" id="289476"/>
    <lineage>
        <taxon>Eukaryota</taxon>
        <taxon>Metazoa</taxon>
        <taxon>Ecdysozoa</taxon>
        <taxon>Nematoda</taxon>
        <taxon>Chromadorea</taxon>
        <taxon>Rhabditida</taxon>
        <taxon>Tylenchina</taxon>
        <taxon>Panagrolaimomorpha</taxon>
        <taxon>Strongyloidoidea</taxon>
        <taxon>Steinernematidae</taxon>
        <taxon>Steinernema</taxon>
    </lineage>
</organism>
<evidence type="ECO:0000313" key="4">
    <source>
        <dbReference type="Proteomes" id="UP001175271"/>
    </source>
</evidence>
<keyword evidence="1" id="KW-1133">Transmembrane helix</keyword>
<name>A0AA39IRL2_9BILA</name>
<dbReference type="SUPFAM" id="SSF81321">
    <property type="entry name" value="Family A G protein-coupled receptor-like"/>
    <property type="match status" value="1"/>
</dbReference>
<feature type="signal peptide" evidence="2">
    <location>
        <begin position="1"/>
        <end position="21"/>
    </location>
</feature>
<accession>A0AA39IRL2</accession>
<comment type="caution">
    <text evidence="3">The sequence shown here is derived from an EMBL/GenBank/DDBJ whole genome shotgun (WGS) entry which is preliminary data.</text>
</comment>
<feature type="transmembrane region" description="Helical" evidence="1">
    <location>
        <begin position="640"/>
        <end position="663"/>
    </location>
</feature>
<sequence>MKTKTALLVFCAAFFVANTSALQCNMRLYDNNGLGYTRSESCNGTCAWLSAAYVTDRVVQQVEIPLCLQEQITQECKGENIWPKLTMKEKEQIPGIDALSKVKLYCCSMDDCNPSLYDTKYSYKSPSNLRCYHGSPSITKKDGTKDRHLTTEECLGEAKQCIAMQVQNYMTTLGDESVTVDGELLMCGPPSGEDIKCDGQNIEKSLSSRPMDEYGRRMSDEQITVAYCCNSDLCNESLDKTLENTVSLPSYLYVFLIAVGMPILVGVTVHLTTALCGSTACCLRFELNVFAAVQPIVMKTKMALLVLCTAFFVANTFALRCNVKATYYDGFTRDSIENCSGNCGFLSVQYQVLVNRIPIAAQIKRPVCLSEEIKHACNGQNIWPKLTVEEKRELHRLQGVLNAKGELYCCASDECNESMYATRYSYKSPSGLQCHHGSPSIMKANGTEEAHFMTEECLGEAKQCIAMQVQDFKTVMKNELVTVNGELLMCGPPSGDDIKCDGKNIQKRLSTRLLDRNDREMSDKQMTVAYCCESSLCNESLDKTQMNVSSLVSPASIGLHFWSTATEVLLSFMLATNRLFVMVQLARFDKPLIYKTMLMVTWSIGLLAIYPICTITKIFYDLEAHRYNVEYNRFFSKIRLCVTSTILVLSAIMYTVIVLKISFQRKKIISEDAKLFVQALLPFVWLLFRVISSHFLFARSLLGETLETLVFVIFGRSLPAFHFIVYMVFNRTLRNEVRKLLRLKKKPKVVHVKKMKSTVATVCSSP</sequence>
<keyword evidence="1" id="KW-0812">Transmembrane</keyword>
<keyword evidence="4" id="KW-1185">Reference proteome</keyword>
<feature type="transmembrane region" description="Helical" evidence="1">
    <location>
        <begin position="675"/>
        <end position="697"/>
    </location>
</feature>
<evidence type="ECO:0000256" key="2">
    <source>
        <dbReference type="SAM" id="SignalP"/>
    </source>
</evidence>
<keyword evidence="2" id="KW-0732">Signal</keyword>
<dbReference type="PANTHER" id="PTHR34721">
    <property type="entry name" value="PROTEIN CBG09734"/>
    <property type="match status" value="1"/>
</dbReference>
<feature type="transmembrane region" description="Helical" evidence="1">
    <location>
        <begin position="592"/>
        <end position="620"/>
    </location>
</feature>
<evidence type="ECO:0000256" key="1">
    <source>
        <dbReference type="SAM" id="Phobius"/>
    </source>
</evidence>
<dbReference type="PANTHER" id="PTHR34721:SF3">
    <property type="entry name" value="ACTIVIN_RECP DOMAIN-CONTAINING PROTEIN-RELATED"/>
    <property type="match status" value="1"/>
</dbReference>